<comment type="caution">
    <text evidence="2">The sequence shown here is derived from an EMBL/GenBank/DDBJ whole genome shotgun (WGS) entry which is preliminary data.</text>
</comment>
<evidence type="ECO:0000313" key="2">
    <source>
        <dbReference type="EMBL" id="GHO82512.1"/>
    </source>
</evidence>
<dbReference type="RefSeq" id="WP_373323733.1">
    <property type="nucleotide sequence ID" value="NZ_BNJJ01000002.1"/>
</dbReference>
<reference evidence="2 3" key="1">
    <citation type="journal article" date="2021" name="Int. J. Syst. Evol. Microbiol.">
        <title>Reticulibacter mediterranei gen. nov., sp. nov., within the new family Reticulibacteraceae fam. nov., and Ktedonospora formicarum gen. nov., sp. nov., Ktedonobacter robiniae sp. nov., Dictyobacter formicarum sp. nov. and Dictyobacter arantiisoli sp. nov., belonging to the class Ktedonobacteria.</title>
        <authorList>
            <person name="Yabe S."/>
            <person name="Zheng Y."/>
            <person name="Wang C.M."/>
            <person name="Sakai Y."/>
            <person name="Abe K."/>
            <person name="Yokota A."/>
            <person name="Donadio S."/>
            <person name="Cavaletti L."/>
            <person name="Monciardini P."/>
        </authorList>
    </citation>
    <scope>NUCLEOTIDE SEQUENCE [LARGE SCALE GENOMIC DNA]</scope>
    <source>
        <strain evidence="2 3">SOSP1-9</strain>
    </source>
</reference>
<keyword evidence="3" id="KW-1185">Reference proteome</keyword>
<sequence>MWQRKEAQKKLKYAITFHGVSNKMYPPTVGPQNWQKLLADPEKQWRTGYSARTIADACSLQLAQYGP</sequence>
<evidence type="ECO:0000313" key="3">
    <source>
        <dbReference type="Proteomes" id="UP000635565"/>
    </source>
</evidence>
<dbReference type="Proteomes" id="UP000635565">
    <property type="component" value="Unassembled WGS sequence"/>
</dbReference>
<gene>
    <name evidence="2" type="ORF">KSZ_05180</name>
</gene>
<dbReference type="Pfam" id="PF22187">
    <property type="entry name" value="DUF6946"/>
    <property type="match status" value="1"/>
</dbReference>
<dbReference type="EMBL" id="BNJJ01000002">
    <property type="protein sequence ID" value="GHO82512.1"/>
    <property type="molecule type" value="Genomic_DNA"/>
</dbReference>
<accession>A0ABQ3V8Q5</accession>
<feature type="domain" description="DUF6946" evidence="1">
    <location>
        <begin position="27"/>
        <end position="57"/>
    </location>
</feature>
<name>A0ABQ3V8Q5_9CHLR</name>
<evidence type="ECO:0000259" key="1">
    <source>
        <dbReference type="Pfam" id="PF22187"/>
    </source>
</evidence>
<protein>
    <recommendedName>
        <fullName evidence="1">DUF6946 domain-containing protein</fullName>
    </recommendedName>
</protein>
<dbReference type="InterPro" id="IPR054024">
    <property type="entry name" value="DUF6946"/>
</dbReference>
<organism evidence="2 3">
    <name type="scientific">Dictyobacter formicarum</name>
    <dbReference type="NCBI Taxonomy" id="2778368"/>
    <lineage>
        <taxon>Bacteria</taxon>
        <taxon>Bacillati</taxon>
        <taxon>Chloroflexota</taxon>
        <taxon>Ktedonobacteria</taxon>
        <taxon>Ktedonobacterales</taxon>
        <taxon>Dictyobacteraceae</taxon>
        <taxon>Dictyobacter</taxon>
    </lineage>
</organism>
<proteinExistence type="predicted"/>